<feature type="transmembrane region" description="Helical" evidence="1">
    <location>
        <begin position="77"/>
        <end position="100"/>
    </location>
</feature>
<name>A0ABS0Q3M2_9BACT</name>
<evidence type="ECO:0000256" key="1">
    <source>
        <dbReference type="SAM" id="Phobius"/>
    </source>
</evidence>
<dbReference type="RefSeq" id="WP_198074407.1">
    <property type="nucleotide sequence ID" value="NZ_JAEDAE010000001.1"/>
</dbReference>
<sequence>MDSSSLISTKKCVHCQQWSRWQQSSDDRCEHCGHLLDPRAQQNALARAELEKQPTPALFRVEIHPGDSPLVRFFKRIALGGQMLFAAIIAFIVWLVTLAAG</sequence>
<organism evidence="2 3">
    <name type="scientific">Hymenobacter negativus</name>
    <dbReference type="NCBI Taxonomy" id="2795026"/>
    <lineage>
        <taxon>Bacteria</taxon>
        <taxon>Pseudomonadati</taxon>
        <taxon>Bacteroidota</taxon>
        <taxon>Cytophagia</taxon>
        <taxon>Cytophagales</taxon>
        <taxon>Hymenobacteraceae</taxon>
        <taxon>Hymenobacter</taxon>
    </lineage>
</organism>
<keyword evidence="1" id="KW-1133">Transmembrane helix</keyword>
<accession>A0ABS0Q3M2</accession>
<dbReference type="EMBL" id="JAEDAE010000001">
    <property type="protein sequence ID" value="MBH8557162.1"/>
    <property type="molecule type" value="Genomic_DNA"/>
</dbReference>
<dbReference type="Proteomes" id="UP000625631">
    <property type="component" value="Unassembled WGS sequence"/>
</dbReference>
<evidence type="ECO:0000313" key="3">
    <source>
        <dbReference type="Proteomes" id="UP000625631"/>
    </source>
</evidence>
<gene>
    <name evidence="2" type="ORF">I7X13_03830</name>
</gene>
<keyword evidence="1" id="KW-0812">Transmembrane</keyword>
<proteinExistence type="predicted"/>
<comment type="caution">
    <text evidence="2">The sequence shown here is derived from an EMBL/GenBank/DDBJ whole genome shotgun (WGS) entry which is preliminary data.</text>
</comment>
<reference evidence="2 3" key="1">
    <citation type="submission" date="2020-12" db="EMBL/GenBank/DDBJ databases">
        <title>Hymenobacter sp.</title>
        <authorList>
            <person name="Kim M.K."/>
        </authorList>
    </citation>
    <scope>NUCLEOTIDE SEQUENCE [LARGE SCALE GENOMIC DNA]</scope>
    <source>
        <strain evidence="2 3">BT442</strain>
    </source>
</reference>
<protein>
    <submittedName>
        <fullName evidence="2">Uncharacterized protein</fullName>
    </submittedName>
</protein>
<keyword evidence="1" id="KW-0472">Membrane</keyword>
<keyword evidence="3" id="KW-1185">Reference proteome</keyword>
<evidence type="ECO:0000313" key="2">
    <source>
        <dbReference type="EMBL" id="MBH8557162.1"/>
    </source>
</evidence>